<dbReference type="Gene3D" id="3.60.40.10">
    <property type="entry name" value="PPM-type phosphatase domain"/>
    <property type="match status" value="1"/>
</dbReference>
<accession>A0A9X4KLI5</accession>
<gene>
    <name evidence="3" type="ORF">OMP38_28945</name>
</gene>
<reference evidence="3 4" key="1">
    <citation type="submission" date="2022-10" db="EMBL/GenBank/DDBJ databases">
        <title>Comparative genomic analysis of Cohnella hashimotonis sp. nov., isolated from the International Space Station.</title>
        <authorList>
            <person name="Simpson A."/>
            <person name="Venkateswaran K."/>
        </authorList>
    </citation>
    <scope>NUCLEOTIDE SEQUENCE [LARGE SCALE GENOMIC DNA]</scope>
    <source>
        <strain evidence="3 4">DSM 18997</strain>
    </source>
</reference>
<evidence type="ECO:0000256" key="1">
    <source>
        <dbReference type="SAM" id="MobiDB-lite"/>
    </source>
</evidence>
<dbReference type="InterPro" id="IPR036457">
    <property type="entry name" value="PPM-type-like_dom_sf"/>
</dbReference>
<feature type="region of interest" description="Disordered" evidence="1">
    <location>
        <begin position="243"/>
        <end position="262"/>
    </location>
</feature>
<dbReference type="SUPFAM" id="SSF55729">
    <property type="entry name" value="Acyl-CoA N-acyltransferases (Nat)"/>
    <property type="match status" value="1"/>
</dbReference>
<dbReference type="EMBL" id="JAPDHZ010000006">
    <property type="protein sequence ID" value="MDG0794412.1"/>
    <property type="molecule type" value="Genomic_DNA"/>
</dbReference>
<evidence type="ECO:0000313" key="3">
    <source>
        <dbReference type="EMBL" id="MDG0794412.1"/>
    </source>
</evidence>
<comment type="caution">
    <text evidence="3">The sequence shown here is derived from an EMBL/GenBank/DDBJ whole genome shotgun (WGS) entry which is preliminary data.</text>
</comment>
<dbReference type="RefSeq" id="WP_277568160.1">
    <property type="nucleotide sequence ID" value="NZ_JAPDHZ010000006.1"/>
</dbReference>
<sequence length="488" mass="54626">MTQQRQLPQLVMRRASLADLPPFRLPEGYACRSLQPGDEAHWERIVKLAFGRERSFRESIQSHFYYRPGRVLFLCREGIPVATACAWQEPEWGEDWGYLHMVGVDPAFAGQGLGYAVSLAALHRMKEDGKACAVLETDDFRLPAIRTYLKLDFRPDVPSEALLSRWKQAYRELGLPYGVKVMSATRPGSAASANEDALVVDPEAHVYGVVDGVSAMLPYKDEAGFTGGRIAAALLVEALGAGDRGDASEPPGHSDHSHHSDHSQYDLAEAVLRANAALMQHMLDAGVDVAAKWKRWGAVFAIVRWRRTHLEYVQAGDCMLLARYRDGSVRTLTRNQVAEFDLKALQAKQQLLKDDTLPAEKVSQRLKPVFKCNRDKANAPDGYAVMNGDPALAYTMEYGRISCANVVRIYAVTDGMFHFIENDDDPRKWEKLVDALDERGIEPYMDELEREEALDPDCERHPRHKKSDDKSAVILDLPNGPETSFARS</sequence>
<protein>
    <submittedName>
        <fullName evidence="3">GNAT family N-acetyltransferase</fullName>
    </submittedName>
</protein>
<feature type="region of interest" description="Disordered" evidence="1">
    <location>
        <begin position="444"/>
        <end position="488"/>
    </location>
</feature>
<dbReference type="CDD" id="cd04301">
    <property type="entry name" value="NAT_SF"/>
    <property type="match status" value="1"/>
</dbReference>
<organism evidence="3 4">
    <name type="scientific">Cohnella ginsengisoli</name>
    <dbReference type="NCBI Taxonomy" id="425004"/>
    <lineage>
        <taxon>Bacteria</taxon>
        <taxon>Bacillati</taxon>
        <taxon>Bacillota</taxon>
        <taxon>Bacilli</taxon>
        <taxon>Bacillales</taxon>
        <taxon>Paenibacillaceae</taxon>
        <taxon>Cohnella</taxon>
    </lineage>
</organism>
<dbReference type="Gene3D" id="3.40.630.30">
    <property type="match status" value="1"/>
</dbReference>
<keyword evidence="4" id="KW-1185">Reference proteome</keyword>
<name>A0A9X4KLI5_9BACL</name>
<dbReference type="Pfam" id="PF00583">
    <property type="entry name" value="Acetyltransf_1"/>
    <property type="match status" value="1"/>
</dbReference>
<dbReference type="AlphaFoldDB" id="A0A9X4KLI5"/>
<evidence type="ECO:0000313" key="4">
    <source>
        <dbReference type="Proteomes" id="UP001153387"/>
    </source>
</evidence>
<proteinExistence type="predicted"/>
<feature type="compositionally biased region" description="Basic and acidic residues" evidence="1">
    <location>
        <begin position="451"/>
        <end position="471"/>
    </location>
</feature>
<dbReference type="GO" id="GO:0016747">
    <property type="term" value="F:acyltransferase activity, transferring groups other than amino-acyl groups"/>
    <property type="evidence" value="ECO:0007669"/>
    <property type="project" value="InterPro"/>
</dbReference>
<dbReference type="Proteomes" id="UP001153387">
    <property type="component" value="Unassembled WGS sequence"/>
</dbReference>
<feature type="domain" description="N-acetyltransferase" evidence="2">
    <location>
        <begin position="29"/>
        <end position="182"/>
    </location>
</feature>
<evidence type="ECO:0000259" key="2">
    <source>
        <dbReference type="PROSITE" id="PS51186"/>
    </source>
</evidence>
<dbReference type="SUPFAM" id="SSF81606">
    <property type="entry name" value="PP2C-like"/>
    <property type="match status" value="1"/>
</dbReference>
<dbReference type="PROSITE" id="PS51186">
    <property type="entry name" value="GNAT"/>
    <property type="match status" value="1"/>
</dbReference>
<dbReference type="InterPro" id="IPR016181">
    <property type="entry name" value="Acyl_CoA_acyltransferase"/>
</dbReference>
<dbReference type="InterPro" id="IPR000182">
    <property type="entry name" value="GNAT_dom"/>
</dbReference>